<dbReference type="OrthoDB" id="9999536at2"/>
<dbReference type="AlphaFoldDB" id="A0A4R1AQH1"/>
<gene>
    <name evidence="1" type="ORF">E0Y62_22425</name>
</gene>
<dbReference type="Proteomes" id="UP000293846">
    <property type="component" value="Unassembled WGS sequence"/>
</dbReference>
<reference evidence="1 2" key="1">
    <citation type="submission" date="2019-03" db="EMBL/GenBank/DDBJ databases">
        <authorList>
            <person name="Jensen L."/>
            <person name="Storgaard J."/>
            <person name="Sulaj E."/>
            <person name="Schramm A."/>
            <person name="Marshall I.P.G."/>
        </authorList>
    </citation>
    <scope>NUCLEOTIDE SEQUENCE [LARGE SCALE GENOMIC DNA]</scope>
    <source>
        <strain evidence="1 2">2017H2G3</strain>
    </source>
</reference>
<sequence length="215" mass="22989">MPRENFLRSVANMEQALANALNEVSGNPDVTPEQLSRILRLIIKKEIVLEFLLEDVFPPTPPAECDCQTSNEAGNNFNINRGTGAANTTVTFNGTTLPSNAHGSVTYNGHTCEACMSDNEFTFTYGGSATVPAFTFTATTFNVPDCPGNIVEITGQGTTDTPQLFGPNPMYTLNLNGVMNNKTITVVITGNNNTFVATTTQLGNGELVVEDCPTP</sequence>
<protein>
    <submittedName>
        <fullName evidence="1">Uncharacterized protein</fullName>
    </submittedName>
</protein>
<keyword evidence="2" id="KW-1185">Reference proteome</keyword>
<organism evidence="1 2">
    <name type="scientific">Cytobacillus praedii</name>
    <dbReference type="NCBI Taxonomy" id="1742358"/>
    <lineage>
        <taxon>Bacteria</taxon>
        <taxon>Bacillati</taxon>
        <taxon>Bacillota</taxon>
        <taxon>Bacilli</taxon>
        <taxon>Bacillales</taxon>
        <taxon>Bacillaceae</taxon>
        <taxon>Cytobacillus</taxon>
    </lineage>
</organism>
<proteinExistence type="predicted"/>
<name>A0A4R1AQH1_9BACI</name>
<dbReference type="RefSeq" id="WP_131238267.1">
    <property type="nucleotide sequence ID" value="NZ_SJTH01000050.1"/>
</dbReference>
<comment type="caution">
    <text evidence="1">The sequence shown here is derived from an EMBL/GenBank/DDBJ whole genome shotgun (WGS) entry which is preliminary data.</text>
</comment>
<evidence type="ECO:0000313" key="2">
    <source>
        <dbReference type="Proteomes" id="UP000293846"/>
    </source>
</evidence>
<evidence type="ECO:0000313" key="1">
    <source>
        <dbReference type="EMBL" id="TCJ01769.1"/>
    </source>
</evidence>
<accession>A0A4R1AQH1</accession>
<dbReference type="EMBL" id="SJTH01000050">
    <property type="protein sequence ID" value="TCJ01769.1"/>
    <property type="molecule type" value="Genomic_DNA"/>
</dbReference>